<keyword evidence="3" id="KW-1185">Reference proteome</keyword>
<gene>
    <name evidence="2" type="ORF">PDESU_01017</name>
</gene>
<dbReference type="Proteomes" id="UP000366872">
    <property type="component" value="Unassembled WGS sequence"/>
</dbReference>
<evidence type="ECO:0000313" key="3">
    <source>
        <dbReference type="Proteomes" id="UP000366872"/>
    </source>
</evidence>
<evidence type="ECO:0000313" key="2">
    <source>
        <dbReference type="EMBL" id="VGO12464.1"/>
    </source>
</evidence>
<sequence>MKMFGMKTGVVLGALALVLATSAADKKPAAEMDVVVGMAEGVPGGVVVSTLEIQAKVVGIDYQAREVALLLPGGIVEVIAVGPEAVNFNQIKKGDMVEAVVTEELVIAMGSSDAELGDGEEAVVVAAAEGEQPGAIAIDTVRETAVVVALDGLSRTASLMFEDGSITTVAVRDDIDLTQHRLGEKIVFESTQMVAISVEKQGE</sequence>
<accession>A0A6C2TYD0</accession>
<name>A0A6C2TYD0_PONDE</name>
<feature type="chain" id="PRO_5025569482" evidence="1">
    <location>
        <begin position="24"/>
        <end position="203"/>
    </location>
</feature>
<protein>
    <submittedName>
        <fullName evidence="2">Uncharacterized protein</fullName>
    </submittedName>
</protein>
<proteinExistence type="predicted"/>
<dbReference type="EMBL" id="CAAHFG010000001">
    <property type="protein sequence ID" value="VGO12464.1"/>
    <property type="molecule type" value="Genomic_DNA"/>
</dbReference>
<organism evidence="2 3">
    <name type="scientific">Pontiella desulfatans</name>
    <dbReference type="NCBI Taxonomy" id="2750659"/>
    <lineage>
        <taxon>Bacteria</taxon>
        <taxon>Pseudomonadati</taxon>
        <taxon>Kiritimatiellota</taxon>
        <taxon>Kiritimatiellia</taxon>
        <taxon>Kiritimatiellales</taxon>
        <taxon>Pontiellaceae</taxon>
        <taxon>Pontiella</taxon>
    </lineage>
</organism>
<dbReference type="AlphaFoldDB" id="A0A6C2TYD0"/>
<reference evidence="2 3" key="1">
    <citation type="submission" date="2019-04" db="EMBL/GenBank/DDBJ databases">
        <authorList>
            <person name="Van Vliet M D."/>
        </authorList>
    </citation>
    <scope>NUCLEOTIDE SEQUENCE [LARGE SCALE GENOMIC DNA]</scope>
    <source>
        <strain evidence="2 3">F1</strain>
    </source>
</reference>
<feature type="signal peptide" evidence="1">
    <location>
        <begin position="1"/>
        <end position="23"/>
    </location>
</feature>
<evidence type="ECO:0000256" key="1">
    <source>
        <dbReference type="SAM" id="SignalP"/>
    </source>
</evidence>
<dbReference type="RefSeq" id="WP_136078128.1">
    <property type="nucleotide sequence ID" value="NZ_CAAHFG010000001.1"/>
</dbReference>
<keyword evidence="1" id="KW-0732">Signal</keyword>